<feature type="compositionally biased region" description="Low complexity" evidence="1">
    <location>
        <begin position="162"/>
        <end position="171"/>
    </location>
</feature>
<comment type="caution">
    <text evidence="3">The sequence shown here is derived from an EMBL/GenBank/DDBJ whole genome shotgun (WGS) entry which is preliminary data.</text>
</comment>
<keyword evidence="4" id="KW-1185">Reference proteome</keyword>
<feature type="compositionally biased region" description="Polar residues" evidence="1">
    <location>
        <begin position="1373"/>
        <end position="1391"/>
    </location>
</feature>
<dbReference type="SUPFAM" id="SSF49562">
    <property type="entry name" value="C2 domain (Calcium/lipid-binding domain, CaLB)"/>
    <property type="match status" value="1"/>
</dbReference>
<feature type="compositionally biased region" description="Acidic residues" evidence="1">
    <location>
        <begin position="553"/>
        <end position="581"/>
    </location>
</feature>
<feature type="compositionally biased region" description="Low complexity" evidence="1">
    <location>
        <begin position="1059"/>
        <end position="1085"/>
    </location>
</feature>
<feature type="region of interest" description="Disordered" evidence="1">
    <location>
        <begin position="1593"/>
        <end position="1702"/>
    </location>
</feature>
<feature type="compositionally biased region" description="Basic and acidic residues" evidence="1">
    <location>
        <begin position="1397"/>
        <end position="1409"/>
    </location>
</feature>
<feature type="region of interest" description="Disordered" evidence="1">
    <location>
        <begin position="526"/>
        <end position="625"/>
    </location>
</feature>
<dbReference type="Pfam" id="PF00168">
    <property type="entry name" value="C2"/>
    <property type="match status" value="1"/>
</dbReference>
<protein>
    <submittedName>
        <fullName evidence="3">C2 domain-containing protein 3</fullName>
    </submittedName>
</protein>
<dbReference type="GO" id="GO:0060271">
    <property type="term" value="P:cilium assembly"/>
    <property type="evidence" value="ECO:0007669"/>
    <property type="project" value="TreeGrafter"/>
</dbReference>
<proteinExistence type="predicted"/>
<feature type="compositionally biased region" description="Polar residues" evidence="1">
    <location>
        <begin position="1425"/>
        <end position="1436"/>
    </location>
</feature>
<dbReference type="GO" id="GO:0005814">
    <property type="term" value="C:centriole"/>
    <property type="evidence" value="ECO:0007669"/>
    <property type="project" value="TreeGrafter"/>
</dbReference>
<feature type="region of interest" description="Disordered" evidence="1">
    <location>
        <begin position="963"/>
        <end position="990"/>
    </location>
</feature>
<feature type="region of interest" description="Disordered" evidence="1">
    <location>
        <begin position="781"/>
        <end position="803"/>
    </location>
</feature>
<evidence type="ECO:0000259" key="2">
    <source>
        <dbReference type="PROSITE" id="PS50004"/>
    </source>
</evidence>
<accession>A0A6A4WPQ3</accession>
<sequence>MKASRPTIIEVRGSRLGLDVKGSRPRSRPSSAQMSEAGRSEERAARSRLQSTADAARKGRTTLLSRPRSAERPAGGAGRPCSAVPRSVKTGPNSRRARRQPPPAGPVQTAVKHAPSAGGDSGGTAPARSADPTSCGCSTSSLSRWTSSAGTGAPRRKGVTFSDTLSTDTGPTDGGGAAPPARPEPAPAAGSGSSDTSPSEVARRRVAARPLPAAAATDELTRELLARGQQLRQGMARLIARQMDRSGSVTPPDSELEARLAHMGVGWETAQRPAGPADHPSVSVGRGPGTAARTSLVSRPRTAFTLPSESSTSGAAAATSHSTVPPLDLPSSLLSAPTGPARRPAAPPQNTGRPAHRQTKPANVVDRLPLLRKASFLRVSVDSLSFDPVFVRSVSSAPDAADTRVYLEYELPLETSASARRSTRLGGKKIATETALNHRSVIPLRLTAAGVRLWQASELQLTALGQAGGRCWTLAVAALPLRQLLRQPRLALSRRLPLTLRAAGRPLVGHVGVRLELGSDRDDFPAALAAGERGKRRRRTRRKGPTGGRGSGSEEDGLEDGLEDELQDVEDDQSSEDEERETESGPVSQEEDRRVRTEPCLTSDAEREPAEVPPPTSERSAAADASSKVRLVHWAVRVGRGSPAQPGALRNTYLVVRAPWLQRAATSVTCWGEEEPNYDYTLISPVLLTAPLVARLHNNLLVVEVWQRSQAPGQDRLVGLSRLPLERLYLTFSQPDVTDTVLQMKSPVLVHEGRVSVTNPDSSPAQLELTLAAGTQQQVDAWMAPQKRRSRASQESSAPRSSDCTMKLTLGRLLHVPEINEAKSGEVDCFVQYTWPVQDDSGELRLRSFTTEPAISRVNPPLAHTATHRYRAPASSHLADAFVAACAPDAGARWDVVVRTFYPAVRDTVIARGVLSSSQIFGLVEACREDGRQSRRFAVPLQLLSGGEDPAHPSLEVSLTVETAPSAPGSRAELTTTSSSVETDTTVRPTNQLPTWTDVIAGRTNQARGAVGPRTADLPRVGEAAGRFEPDPAYHPGSSADSWVSAVTPATRPVSSLTGPASPGSVPPSVTEAPRAPAAGGDADGEGAFRAQLTVVEALHLPRIVRGEKREQPRVLVSVQTAAGVVASPLQTGTRPRWNWSQTVWIGRELLQQEFHYLVLKVWHRSGSGRDRVLGLVLIDLVPLLHGLNELLGWYNIVDLAGVCRGQMKLSLRPLDDVPCVERESLDLSVSLDDPDRASYVTTSCHSSFPSHLTRYPELAIRAVNRAHHTRLGPAPSGHGSGAEPVSDGARPGGAADPLSDELLDQLLPSVDGCQLMDGTRSFLVSVLRKNLDDLDSLRAGLLSRVEPDWTSLLPTLTNRSVPPGPASADRSGYSSRSGQVRSRSPHTASGQGRARRASEPESQSRVDSRTYTSLTNGDRWDSGSAETSVGGTENRQLGDGPARLQRRGDPTDSFVYVRAMNDVSSGNHASEVFCHRREVRGGPTEGAQVSSAPVGRVFSEQETAELRRRGSGASGTSGGGELPSSVVELIETAVRRSAEVPDPPAAPSSDSDSLPFGDNLRSLNDTSESERGGASAPSQAELFLSILQEMEARDGGGDREPRRPPDEAAVALGAILARDMGRLTAAVGRPGDGGDYSSPLEPPAGHRTETSPVPPVPGHSRDTGSGRPAEPPAPGGAGHCERPPQLLSWREDIAGDGRRSARRRRLAAALDMR</sequence>
<dbReference type="EMBL" id="VIIS01000411">
    <property type="protein sequence ID" value="KAF0309347.1"/>
    <property type="molecule type" value="Genomic_DNA"/>
</dbReference>
<feature type="compositionally biased region" description="Basic residues" evidence="1">
    <location>
        <begin position="534"/>
        <end position="544"/>
    </location>
</feature>
<feature type="region of interest" description="Disordered" evidence="1">
    <location>
        <begin position="1482"/>
        <end position="1525"/>
    </location>
</feature>
<dbReference type="Proteomes" id="UP000440578">
    <property type="component" value="Unassembled WGS sequence"/>
</dbReference>
<dbReference type="OrthoDB" id="79771at2759"/>
<dbReference type="PANTHER" id="PTHR21254:SF1">
    <property type="entry name" value="C2 DOMAIN-CONTAINING PROTEIN 3"/>
    <property type="match status" value="1"/>
</dbReference>
<feature type="compositionally biased region" description="Gly residues" evidence="1">
    <location>
        <begin position="1513"/>
        <end position="1522"/>
    </location>
</feature>
<feature type="region of interest" description="Disordered" evidence="1">
    <location>
        <begin position="1270"/>
        <end position="1300"/>
    </location>
</feature>
<feature type="compositionally biased region" description="Low complexity" evidence="1">
    <location>
        <begin position="308"/>
        <end position="344"/>
    </location>
</feature>
<feature type="compositionally biased region" description="Low complexity" evidence="1">
    <location>
        <begin position="975"/>
        <end position="987"/>
    </location>
</feature>
<feature type="domain" description="C2" evidence="2">
    <location>
        <begin position="1062"/>
        <end position="1195"/>
    </location>
</feature>
<dbReference type="PROSITE" id="PS50004">
    <property type="entry name" value="C2"/>
    <property type="match status" value="1"/>
</dbReference>
<dbReference type="GO" id="GO:0061511">
    <property type="term" value="P:centriole elongation"/>
    <property type="evidence" value="ECO:0007669"/>
    <property type="project" value="TreeGrafter"/>
</dbReference>
<dbReference type="GO" id="GO:0034451">
    <property type="term" value="C:centriolar satellite"/>
    <property type="evidence" value="ECO:0007669"/>
    <property type="project" value="TreeGrafter"/>
</dbReference>
<dbReference type="InterPro" id="IPR000008">
    <property type="entry name" value="C2_dom"/>
</dbReference>
<feature type="compositionally biased region" description="Low complexity" evidence="1">
    <location>
        <begin position="138"/>
        <end position="151"/>
    </location>
</feature>
<feature type="region of interest" description="Disordered" evidence="1">
    <location>
        <begin position="1"/>
        <end position="217"/>
    </location>
</feature>
<gene>
    <name evidence="3" type="primary">C2cd3</name>
    <name evidence="3" type="ORF">FJT64_019526</name>
</gene>
<organism evidence="3 4">
    <name type="scientific">Amphibalanus amphitrite</name>
    <name type="common">Striped barnacle</name>
    <name type="synonym">Balanus amphitrite</name>
    <dbReference type="NCBI Taxonomy" id="1232801"/>
    <lineage>
        <taxon>Eukaryota</taxon>
        <taxon>Metazoa</taxon>
        <taxon>Ecdysozoa</taxon>
        <taxon>Arthropoda</taxon>
        <taxon>Crustacea</taxon>
        <taxon>Multicrustacea</taxon>
        <taxon>Cirripedia</taxon>
        <taxon>Thoracica</taxon>
        <taxon>Thoracicalcarea</taxon>
        <taxon>Balanomorpha</taxon>
        <taxon>Balanoidea</taxon>
        <taxon>Balanidae</taxon>
        <taxon>Amphibalaninae</taxon>
        <taxon>Amphibalanus</taxon>
    </lineage>
</organism>
<feature type="compositionally biased region" description="Basic and acidic residues" evidence="1">
    <location>
        <begin position="1593"/>
        <end position="1607"/>
    </location>
</feature>
<feature type="compositionally biased region" description="Basic and acidic residues" evidence="1">
    <location>
        <begin position="1690"/>
        <end position="1700"/>
    </location>
</feature>
<feature type="region of interest" description="Disordered" evidence="1">
    <location>
        <begin position="270"/>
        <end position="364"/>
    </location>
</feature>
<dbReference type="PANTHER" id="PTHR21254">
    <property type="entry name" value="C2 DOMAIN-CONTAINING PROTEIN 3"/>
    <property type="match status" value="1"/>
</dbReference>
<feature type="region of interest" description="Disordered" evidence="1">
    <location>
        <begin position="1025"/>
        <end position="1085"/>
    </location>
</feature>
<dbReference type="GO" id="GO:0071539">
    <property type="term" value="P:protein localization to centrosome"/>
    <property type="evidence" value="ECO:0007669"/>
    <property type="project" value="TreeGrafter"/>
</dbReference>
<feature type="region of interest" description="Disordered" evidence="1">
    <location>
        <begin position="1538"/>
        <end position="1579"/>
    </location>
</feature>
<evidence type="ECO:0000313" key="3">
    <source>
        <dbReference type="EMBL" id="KAF0309347.1"/>
    </source>
</evidence>
<reference evidence="3 4" key="1">
    <citation type="submission" date="2019-07" db="EMBL/GenBank/DDBJ databases">
        <title>Draft genome assembly of a fouling barnacle, Amphibalanus amphitrite (Darwin, 1854): The first reference genome for Thecostraca.</title>
        <authorList>
            <person name="Kim W."/>
        </authorList>
    </citation>
    <scope>NUCLEOTIDE SEQUENCE [LARGE SCALE GENOMIC DNA]</scope>
    <source>
        <strain evidence="3">SNU_AA5</strain>
        <tissue evidence="3">Soma without cirri and trophi</tissue>
    </source>
</reference>
<feature type="region of interest" description="Disordered" evidence="1">
    <location>
        <begin position="1354"/>
        <end position="1450"/>
    </location>
</feature>
<evidence type="ECO:0000256" key="1">
    <source>
        <dbReference type="SAM" id="MobiDB-lite"/>
    </source>
</evidence>
<name>A0A6A4WPQ3_AMPAM</name>
<feature type="compositionally biased region" description="Polar residues" evidence="1">
    <location>
        <begin position="793"/>
        <end position="803"/>
    </location>
</feature>
<dbReference type="CDD" id="cd00030">
    <property type="entry name" value="C2"/>
    <property type="match status" value="1"/>
</dbReference>
<evidence type="ECO:0000313" key="4">
    <source>
        <dbReference type="Proteomes" id="UP000440578"/>
    </source>
</evidence>
<dbReference type="InterPro" id="IPR035892">
    <property type="entry name" value="C2_domain_sf"/>
</dbReference>
<feature type="compositionally biased region" description="Low complexity" evidence="1">
    <location>
        <begin position="187"/>
        <end position="199"/>
    </location>
</feature>